<dbReference type="HOGENOM" id="CLU_2916305_0_0_9"/>
<name>G5IL08_9FIRM</name>
<dbReference type="Proteomes" id="UP000005384">
    <property type="component" value="Unassembled WGS sequence"/>
</dbReference>
<keyword evidence="2" id="KW-1185">Reference proteome</keyword>
<reference evidence="1 2" key="1">
    <citation type="submission" date="2011-08" db="EMBL/GenBank/DDBJ databases">
        <title>The Genome Sequence of Clostridium hathewayi WAL-18680.</title>
        <authorList>
            <consortium name="The Broad Institute Genome Sequencing Platform"/>
            <person name="Earl A."/>
            <person name="Ward D."/>
            <person name="Feldgarden M."/>
            <person name="Gevers D."/>
            <person name="Finegold S.M."/>
            <person name="Summanen P.H."/>
            <person name="Molitoris D.R."/>
            <person name="Song M."/>
            <person name="Daigneault M."/>
            <person name="Allen-Vercoe E."/>
            <person name="Young S.K."/>
            <person name="Zeng Q."/>
            <person name="Gargeya S."/>
            <person name="Fitzgerald M."/>
            <person name="Haas B."/>
            <person name="Abouelleil A."/>
            <person name="Alvarado L."/>
            <person name="Arachchi H.M."/>
            <person name="Berlin A."/>
            <person name="Brown A."/>
            <person name="Chapman S.B."/>
            <person name="Chen Z."/>
            <person name="Dunbar C."/>
            <person name="Freedman E."/>
            <person name="Gearin G."/>
            <person name="Gellesch M."/>
            <person name="Goldberg J."/>
            <person name="Griggs A."/>
            <person name="Gujja S."/>
            <person name="Heiman D."/>
            <person name="Howarth C."/>
            <person name="Larson L."/>
            <person name="Lui A."/>
            <person name="MacDonald P.J.P."/>
            <person name="Montmayeur A."/>
            <person name="Murphy C."/>
            <person name="Neiman D."/>
            <person name="Pearson M."/>
            <person name="Priest M."/>
            <person name="Roberts A."/>
            <person name="Saif S."/>
            <person name="Shea T."/>
            <person name="Shenoy N."/>
            <person name="Sisk P."/>
            <person name="Stolte C."/>
            <person name="Sykes S."/>
            <person name="Wortman J."/>
            <person name="Nusbaum C."/>
            <person name="Birren B."/>
        </authorList>
    </citation>
    <scope>NUCLEOTIDE SEQUENCE [LARGE SCALE GENOMIC DNA]</scope>
    <source>
        <strain evidence="1 2">WAL-18680</strain>
    </source>
</reference>
<evidence type="ECO:0000313" key="1">
    <source>
        <dbReference type="EMBL" id="EHI57847.1"/>
    </source>
</evidence>
<dbReference type="PATRIC" id="fig|742737.3.peg.4172"/>
<proteinExistence type="predicted"/>
<comment type="caution">
    <text evidence="1">The sequence shown here is derived from an EMBL/GenBank/DDBJ whole genome shotgun (WGS) entry which is preliminary data.</text>
</comment>
<dbReference type="EMBL" id="ADLN01000117">
    <property type="protein sequence ID" value="EHI57847.1"/>
    <property type="molecule type" value="Genomic_DNA"/>
</dbReference>
<accession>G5IL08</accession>
<gene>
    <name evidence="1" type="ORF">HMPREF9473_04186</name>
</gene>
<evidence type="ECO:0000313" key="2">
    <source>
        <dbReference type="Proteomes" id="UP000005384"/>
    </source>
</evidence>
<dbReference type="AlphaFoldDB" id="G5IL08"/>
<sequence>MMGKDGIVLGGGWLKYEVVDDSTLYLSGGDMPVGINMKYERDGDFLGLELNGETITFYKEQ</sequence>
<organism evidence="1 2">
    <name type="scientific">Hungatella hathewayi WAL-18680</name>
    <dbReference type="NCBI Taxonomy" id="742737"/>
    <lineage>
        <taxon>Bacteria</taxon>
        <taxon>Bacillati</taxon>
        <taxon>Bacillota</taxon>
        <taxon>Clostridia</taxon>
        <taxon>Lachnospirales</taxon>
        <taxon>Lachnospiraceae</taxon>
        <taxon>Hungatella</taxon>
    </lineage>
</organism>
<protein>
    <submittedName>
        <fullName evidence="1">Uncharacterized protein</fullName>
    </submittedName>
</protein>